<dbReference type="GO" id="GO:0016987">
    <property type="term" value="F:sigma factor activity"/>
    <property type="evidence" value="ECO:0007669"/>
    <property type="project" value="UniProtKB-KW"/>
</dbReference>
<dbReference type="GO" id="GO:0003677">
    <property type="term" value="F:DNA binding"/>
    <property type="evidence" value="ECO:0007669"/>
    <property type="project" value="UniProtKB-KW"/>
</dbReference>
<dbReference type="EMBL" id="PDEM01000016">
    <property type="protein sequence ID" value="PHZ85192.1"/>
    <property type="molecule type" value="Genomic_DNA"/>
</dbReference>
<dbReference type="RefSeq" id="WP_099472080.1">
    <property type="nucleotide sequence ID" value="NZ_CP041025.1"/>
</dbReference>
<dbReference type="NCBIfam" id="TIGR02937">
    <property type="entry name" value="sigma70-ECF"/>
    <property type="match status" value="1"/>
</dbReference>
<dbReference type="AlphaFoldDB" id="A0A2G4YS74"/>
<dbReference type="InterPro" id="IPR036388">
    <property type="entry name" value="WH-like_DNA-bd_sf"/>
</dbReference>
<dbReference type="InterPro" id="IPR013249">
    <property type="entry name" value="RNA_pol_sigma70_r4_t2"/>
</dbReference>
<organism evidence="8 9">
    <name type="scientific">Paremcibacter congregatus</name>
    <dbReference type="NCBI Taxonomy" id="2043170"/>
    <lineage>
        <taxon>Bacteria</taxon>
        <taxon>Pseudomonadati</taxon>
        <taxon>Pseudomonadota</taxon>
        <taxon>Alphaproteobacteria</taxon>
        <taxon>Emcibacterales</taxon>
        <taxon>Emcibacteraceae</taxon>
        <taxon>Paremcibacter</taxon>
    </lineage>
</organism>
<evidence type="ECO:0008006" key="10">
    <source>
        <dbReference type="Google" id="ProtNLM"/>
    </source>
</evidence>
<dbReference type="GO" id="GO:0006352">
    <property type="term" value="P:DNA-templated transcription initiation"/>
    <property type="evidence" value="ECO:0007669"/>
    <property type="project" value="InterPro"/>
</dbReference>
<dbReference type="Proteomes" id="UP000229730">
    <property type="component" value="Unassembled WGS sequence"/>
</dbReference>
<evidence type="ECO:0000256" key="5">
    <source>
        <dbReference type="ARBA" id="ARBA00023163"/>
    </source>
</evidence>
<comment type="similarity">
    <text evidence="1">Belongs to the sigma-70 factor family. ECF subfamily.</text>
</comment>
<evidence type="ECO:0000313" key="9">
    <source>
        <dbReference type="Proteomes" id="UP000229730"/>
    </source>
</evidence>
<evidence type="ECO:0000256" key="4">
    <source>
        <dbReference type="ARBA" id="ARBA00023125"/>
    </source>
</evidence>
<dbReference type="Gene3D" id="1.10.1740.10">
    <property type="match status" value="1"/>
</dbReference>
<dbReference type="CDD" id="cd06171">
    <property type="entry name" value="Sigma70_r4"/>
    <property type="match status" value="1"/>
</dbReference>
<dbReference type="Gene3D" id="1.10.10.10">
    <property type="entry name" value="Winged helix-like DNA-binding domain superfamily/Winged helix DNA-binding domain"/>
    <property type="match status" value="1"/>
</dbReference>
<keyword evidence="2" id="KW-0805">Transcription regulation</keyword>
<evidence type="ECO:0000313" key="8">
    <source>
        <dbReference type="EMBL" id="PHZ85192.1"/>
    </source>
</evidence>
<dbReference type="SUPFAM" id="SSF88659">
    <property type="entry name" value="Sigma3 and sigma4 domains of RNA polymerase sigma factors"/>
    <property type="match status" value="1"/>
</dbReference>
<protein>
    <recommendedName>
        <fullName evidence="10">RNA polymerase subunit sigma-70</fullName>
    </recommendedName>
</protein>
<dbReference type="PANTHER" id="PTHR43133:SF8">
    <property type="entry name" value="RNA POLYMERASE SIGMA FACTOR HI_1459-RELATED"/>
    <property type="match status" value="1"/>
</dbReference>
<feature type="domain" description="RNA polymerase sigma-70 region 2" evidence="6">
    <location>
        <begin position="20"/>
        <end position="82"/>
    </location>
</feature>
<feature type="domain" description="RNA polymerase sigma factor 70 region 4 type 2" evidence="7">
    <location>
        <begin position="116"/>
        <end position="167"/>
    </location>
</feature>
<comment type="caution">
    <text evidence="8">The sequence shown here is derived from an EMBL/GenBank/DDBJ whole genome shotgun (WGS) entry which is preliminary data.</text>
</comment>
<dbReference type="Pfam" id="PF04542">
    <property type="entry name" value="Sigma70_r2"/>
    <property type="match status" value="1"/>
</dbReference>
<proteinExistence type="inferred from homology"/>
<dbReference type="Pfam" id="PF08281">
    <property type="entry name" value="Sigma70_r4_2"/>
    <property type="match status" value="1"/>
</dbReference>
<evidence type="ECO:0000256" key="3">
    <source>
        <dbReference type="ARBA" id="ARBA00023082"/>
    </source>
</evidence>
<evidence type="ECO:0000256" key="1">
    <source>
        <dbReference type="ARBA" id="ARBA00010641"/>
    </source>
</evidence>
<dbReference type="SUPFAM" id="SSF88946">
    <property type="entry name" value="Sigma2 domain of RNA polymerase sigma factors"/>
    <property type="match status" value="1"/>
</dbReference>
<gene>
    <name evidence="8" type="ORF">CRD36_07220</name>
</gene>
<keyword evidence="9" id="KW-1185">Reference proteome</keyword>
<accession>A0A2G4YS74</accession>
<evidence type="ECO:0000256" key="2">
    <source>
        <dbReference type="ARBA" id="ARBA00023015"/>
    </source>
</evidence>
<dbReference type="InterPro" id="IPR013324">
    <property type="entry name" value="RNA_pol_sigma_r3/r4-like"/>
</dbReference>
<dbReference type="InterPro" id="IPR014284">
    <property type="entry name" value="RNA_pol_sigma-70_dom"/>
</dbReference>
<keyword evidence="4" id="KW-0238">DNA-binding</keyword>
<dbReference type="InterPro" id="IPR013325">
    <property type="entry name" value="RNA_pol_sigma_r2"/>
</dbReference>
<keyword evidence="3" id="KW-0731">Sigma factor</keyword>
<dbReference type="InterPro" id="IPR007627">
    <property type="entry name" value="RNA_pol_sigma70_r2"/>
</dbReference>
<name>A0A2G4YS74_9PROT</name>
<evidence type="ECO:0000259" key="7">
    <source>
        <dbReference type="Pfam" id="PF08281"/>
    </source>
</evidence>
<keyword evidence="5" id="KW-0804">Transcription</keyword>
<dbReference type="InParanoid" id="A0A2G4YS74"/>
<dbReference type="PANTHER" id="PTHR43133">
    <property type="entry name" value="RNA POLYMERASE ECF-TYPE SIGMA FACTO"/>
    <property type="match status" value="1"/>
</dbReference>
<dbReference type="InterPro" id="IPR039425">
    <property type="entry name" value="RNA_pol_sigma-70-like"/>
</dbReference>
<evidence type="ECO:0000259" key="6">
    <source>
        <dbReference type="Pfam" id="PF04542"/>
    </source>
</evidence>
<sequence>MKHKNEETLDDWFLNAVLPHEPALLRYLYRNWRENPSEVKDLCQEVLTRVYTAARQERPQQIKAFIFSTARNLMCDLARRAQVVRIDSVMDVESLNVPNDGVGPEGQFSARQELILLQAAMETLSSKCQRVIEMRRVYGYSQRETAKRLNISEAAVESHIQRGIQRLSNALQHISEIAASKCDAKGGYAAHKENKT</sequence>
<reference evidence="8 9" key="1">
    <citation type="submission" date="2017-10" db="EMBL/GenBank/DDBJ databases">
        <title>Frigbacter circumglobatus gen. nov. sp. nov., isolated from sediment cultured in situ.</title>
        <authorList>
            <person name="Zhao Z."/>
        </authorList>
    </citation>
    <scope>NUCLEOTIDE SEQUENCE [LARGE SCALE GENOMIC DNA]</scope>
    <source>
        <strain evidence="8 9">ZYL</strain>
    </source>
</reference>
<dbReference type="OrthoDB" id="7268940at2"/>